<dbReference type="RefSeq" id="WP_189355158.1">
    <property type="nucleotide sequence ID" value="NZ_BMYU01000001.1"/>
</dbReference>
<protein>
    <recommendedName>
        <fullName evidence="1">HD-CE domain-containing protein</fullName>
    </recommendedName>
</protein>
<evidence type="ECO:0000313" key="3">
    <source>
        <dbReference type="Proteomes" id="UP000653343"/>
    </source>
</evidence>
<dbReference type="Proteomes" id="UP000653343">
    <property type="component" value="Unassembled WGS sequence"/>
</dbReference>
<organism evidence="2 3">
    <name type="scientific">Undibacterium squillarum</name>
    <dbReference type="NCBI Taxonomy" id="1131567"/>
    <lineage>
        <taxon>Bacteria</taxon>
        <taxon>Pseudomonadati</taxon>
        <taxon>Pseudomonadota</taxon>
        <taxon>Betaproteobacteria</taxon>
        <taxon>Burkholderiales</taxon>
        <taxon>Oxalobacteraceae</taxon>
        <taxon>Undibacterium</taxon>
    </lineage>
</organism>
<dbReference type="InterPro" id="IPR056471">
    <property type="entry name" value="HD-CE"/>
</dbReference>
<sequence>MADILIKHLKAKAEEHSALATLLNQWGYDEKIIPKALQTVGNLFPHYSRHDESHCKQILINIERLLGDNIKLLTATDTWLLLEAAYWHDIGMVVPADALKDALNNPAFETYLDSIRNSPNHELHRFALTFDAKDLTKCFSGADTPLDALDKFRQLMAEWFRQSHATRSNAIVQDPWATVGISSPRTELIPARLFRLLGNICQMHGVPFSDLISNTKGLPFREAGMAQEDCHPRFVACLLRMGDLLDMDDNRFCPVMQRIAGENRPHLSKAHEHKHAAIRHLRMDRERIEVSAECENIDGYIETFKWFDWLKQEMQDQMSHWQDIVPSRELGLLPTLGEISVRLAGEYQLLKAGERPQFTVDTAKAFELLQGSNLYNTKFACIRELLQNAIDATLLRIWLTKRDVLPSWAFNQENYESFQKEFADWGVKVNLVETGVPASDDAGKSFWRIHIKDKGTGISRTDLAHMSRVGGSQRNTERQSLIKSMPEWIKPSGAFGIGLQSVFMVTDKITIITKSIFTNEQLKITMHSPTGVNEGMVTIKTIPFDVSFDYGTEIKFEVEIENSSKNWSLDRRKATQMHFISQFDPVLNDYFPKDAAELADRIINFSQKSILPIEGVLIDGYECNYHFGKSKLFDASRDQSLNYIELNGHNIIFYYELNRSSFGPPNFHISFKGQPFKFNAIKIPNINIELDLMSGKASEWLNASRDSIASDAKEKLGELILEVLKIAVERDIEKNEAIFKDPLFSLFLSKMAIKYESHWRDFAIKSNDAWLDLVEIWGGNTFREYFEKNEFFACFHSYRYDYSKNFSSSLIEIEDKDFIQILWRAWGKESCNNISIVDRKDIGLNEVDEYISIREFNLHFSINLFYKFSKSEKNLYTDRALARALIEGLDPMNCSRYLLPCRGEYWEELYLKPETALRVEMLYPHSIGLNCNYLLLPFLYNGFKGSIECTNHQLDQICNFIQPHLIKQLSLEEIKKAYKNLIEYIDGNLMKKTGNSRHWTKLRQKKIE</sequence>
<dbReference type="Pfam" id="PF24391">
    <property type="entry name" value="HD-CE"/>
    <property type="match status" value="1"/>
</dbReference>
<proteinExistence type="predicted"/>
<dbReference type="Gene3D" id="3.30.565.10">
    <property type="entry name" value="Histidine kinase-like ATPase, C-terminal domain"/>
    <property type="match status" value="1"/>
</dbReference>
<reference evidence="3" key="1">
    <citation type="journal article" date="2019" name="Int. J. Syst. Evol. Microbiol.">
        <title>The Global Catalogue of Microorganisms (GCM) 10K type strain sequencing project: providing services to taxonomists for standard genome sequencing and annotation.</title>
        <authorList>
            <consortium name="The Broad Institute Genomics Platform"/>
            <consortium name="The Broad Institute Genome Sequencing Center for Infectious Disease"/>
            <person name="Wu L."/>
            <person name="Ma J."/>
        </authorList>
    </citation>
    <scope>NUCLEOTIDE SEQUENCE [LARGE SCALE GENOMIC DNA]</scope>
    <source>
        <strain evidence="3">KCTC 23917</strain>
    </source>
</reference>
<evidence type="ECO:0000259" key="1">
    <source>
        <dbReference type="Pfam" id="PF24391"/>
    </source>
</evidence>
<feature type="domain" description="HD-CE" evidence="1">
    <location>
        <begin position="44"/>
        <end position="315"/>
    </location>
</feature>
<accession>A0ABQ2XQ65</accession>
<comment type="caution">
    <text evidence="2">The sequence shown here is derived from an EMBL/GenBank/DDBJ whole genome shotgun (WGS) entry which is preliminary data.</text>
</comment>
<dbReference type="EMBL" id="BMYU01000001">
    <property type="protein sequence ID" value="GGX28870.1"/>
    <property type="molecule type" value="Genomic_DNA"/>
</dbReference>
<gene>
    <name evidence="2" type="ORF">GCM10010946_02070</name>
</gene>
<dbReference type="InterPro" id="IPR036890">
    <property type="entry name" value="HATPase_C_sf"/>
</dbReference>
<name>A0ABQ2XQ65_9BURK</name>
<dbReference type="SUPFAM" id="SSF55874">
    <property type="entry name" value="ATPase domain of HSP90 chaperone/DNA topoisomerase II/histidine kinase"/>
    <property type="match status" value="1"/>
</dbReference>
<keyword evidence="3" id="KW-1185">Reference proteome</keyword>
<evidence type="ECO:0000313" key="2">
    <source>
        <dbReference type="EMBL" id="GGX28870.1"/>
    </source>
</evidence>